<keyword evidence="1 2" id="KW-0539">Nucleus</keyword>
<feature type="domain" description="YDG" evidence="3">
    <location>
        <begin position="1"/>
        <end position="48"/>
    </location>
</feature>
<organism evidence="4 5">
    <name type="scientific">Helianthus annuus</name>
    <name type="common">Common sunflower</name>
    <dbReference type="NCBI Taxonomy" id="4232"/>
    <lineage>
        <taxon>Eukaryota</taxon>
        <taxon>Viridiplantae</taxon>
        <taxon>Streptophyta</taxon>
        <taxon>Embryophyta</taxon>
        <taxon>Tracheophyta</taxon>
        <taxon>Spermatophyta</taxon>
        <taxon>Magnoliopsida</taxon>
        <taxon>eudicotyledons</taxon>
        <taxon>Gunneridae</taxon>
        <taxon>Pentapetalae</taxon>
        <taxon>asterids</taxon>
        <taxon>campanulids</taxon>
        <taxon>Asterales</taxon>
        <taxon>Asteraceae</taxon>
        <taxon>Asteroideae</taxon>
        <taxon>Heliantheae alliance</taxon>
        <taxon>Heliantheae</taxon>
        <taxon>Helianthus</taxon>
    </lineage>
</organism>
<dbReference type="AlphaFoldDB" id="A0A251VTB7"/>
<dbReference type="SUPFAM" id="SSF88697">
    <property type="entry name" value="PUA domain-like"/>
    <property type="match status" value="1"/>
</dbReference>
<dbReference type="EMBL" id="CM007890">
    <property type="protein sequence ID" value="OTG38346.1"/>
    <property type="molecule type" value="Genomic_DNA"/>
</dbReference>
<evidence type="ECO:0000313" key="5">
    <source>
        <dbReference type="Proteomes" id="UP000215914"/>
    </source>
</evidence>
<proteinExistence type="predicted"/>
<dbReference type="InterPro" id="IPR003105">
    <property type="entry name" value="SRA_YDG"/>
</dbReference>
<evidence type="ECO:0000259" key="3">
    <source>
        <dbReference type="PROSITE" id="PS51015"/>
    </source>
</evidence>
<dbReference type="PANTHER" id="PTHR14140">
    <property type="entry name" value="E3 UBIQUITIN-PROTEIN LIGASE UHRF-RELATED"/>
    <property type="match status" value="1"/>
</dbReference>
<accession>A0A251VTB7</accession>
<dbReference type="Pfam" id="PF02182">
    <property type="entry name" value="SAD_SRA"/>
    <property type="match status" value="1"/>
</dbReference>
<gene>
    <name evidence="4" type="ORF">HannXRQ_Chr01g0028701</name>
</gene>
<dbReference type="PANTHER" id="PTHR14140:SF27">
    <property type="entry name" value="OS04G0289800 PROTEIN"/>
    <property type="match status" value="1"/>
</dbReference>
<evidence type="ECO:0000256" key="2">
    <source>
        <dbReference type="PROSITE-ProRule" id="PRU00358"/>
    </source>
</evidence>
<protein>
    <submittedName>
        <fullName evidence="4">Putative SRA-YDG, PUA-like domain protein</fullName>
    </submittedName>
</protein>
<dbReference type="OMA" id="GRDVWRY"/>
<dbReference type="GO" id="GO:0005634">
    <property type="term" value="C:nucleus"/>
    <property type="evidence" value="ECO:0007669"/>
    <property type="project" value="UniProtKB-SubCell"/>
</dbReference>
<comment type="subcellular location">
    <subcellularLocation>
        <location evidence="2">Nucleus</location>
    </subcellularLocation>
</comment>
<reference evidence="5" key="1">
    <citation type="journal article" date="2017" name="Nature">
        <title>The sunflower genome provides insights into oil metabolism, flowering and Asterid evolution.</title>
        <authorList>
            <person name="Badouin H."/>
            <person name="Gouzy J."/>
            <person name="Grassa C.J."/>
            <person name="Murat F."/>
            <person name="Staton S.E."/>
            <person name="Cottret L."/>
            <person name="Lelandais-Briere C."/>
            <person name="Owens G.L."/>
            <person name="Carrere S."/>
            <person name="Mayjonade B."/>
            <person name="Legrand L."/>
            <person name="Gill N."/>
            <person name="Kane N.C."/>
            <person name="Bowers J.E."/>
            <person name="Hubner S."/>
            <person name="Bellec A."/>
            <person name="Berard A."/>
            <person name="Berges H."/>
            <person name="Blanchet N."/>
            <person name="Boniface M.C."/>
            <person name="Brunel D."/>
            <person name="Catrice O."/>
            <person name="Chaidir N."/>
            <person name="Claudel C."/>
            <person name="Donnadieu C."/>
            <person name="Faraut T."/>
            <person name="Fievet G."/>
            <person name="Helmstetter N."/>
            <person name="King M."/>
            <person name="Knapp S.J."/>
            <person name="Lai Z."/>
            <person name="Le Paslier M.C."/>
            <person name="Lippi Y."/>
            <person name="Lorenzon L."/>
            <person name="Mandel J.R."/>
            <person name="Marage G."/>
            <person name="Marchand G."/>
            <person name="Marquand E."/>
            <person name="Bret-Mestries E."/>
            <person name="Morien E."/>
            <person name="Nambeesan S."/>
            <person name="Nguyen T."/>
            <person name="Pegot-Espagnet P."/>
            <person name="Pouilly N."/>
            <person name="Raftis F."/>
            <person name="Sallet E."/>
            <person name="Schiex T."/>
            <person name="Thomas J."/>
            <person name="Vandecasteele C."/>
            <person name="Vares D."/>
            <person name="Vear F."/>
            <person name="Vautrin S."/>
            <person name="Crespi M."/>
            <person name="Mangin B."/>
            <person name="Burke J.M."/>
            <person name="Salse J."/>
            <person name="Munos S."/>
            <person name="Vincourt P."/>
            <person name="Rieseberg L.H."/>
            <person name="Langlade N.B."/>
        </authorList>
    </citation>
    <scope>NUCLEOTIDE SEQUENCE [LARGE SCALE GENOMIC DNA]</scope>
    <source>
        <strain evidence="5">cv. SF193</strain>
    </source>
</reference>
<dbReference type="Gene3D" id="2.30.280.10">
    <property type="entry name" value="SRA-YDG"/>
    <property type="match status" value="1"/>
</dbReference>
<keyword evidence="5" id="KW-1185">Reference proteome</keyword>
<dbReference type="InterPro" id="IPR045134">
    <property type="entry name" value="UHRF1/2-like"/>
</dbReference>
<dbReference type="InParanoid" id="A0A251VTB7"/>
<evidence type="ECO:0000313" key="4">
    <source>
        <dbReference type="EMBL" id="OTG38346.1"/>
    </source>
</evidence>
<dbReference type="InterPro" id="IPR036987">
    <property type="entry name" value="SRA-YDG_sf"/>
</dbReference>
<dbReference type="Proteomes" id="UP000215914">
    <property type="component" value="Chromosome 1"/>
</dbReference>
<dbReference type="PROSITE" id="PS51015">
    <property type="entry name" value="YDG"/>
    <property type="match status" value="1"/>
</dbReference>
<evidence type="ECO:0000256" key="1">
    <source>
        <dbReference type="ARBA" id="ARBA00023242"/>
    </source>
</evidence>
<sequence length="91" mass="10875">MSRCNNGYRSAYEPENGFIRFDGAYRIEKCWRKSGIQGRDVWRYLFVRCDNYPAAWTSDKYGDRPRPLPIELQRGTDVVERKGPPYWDYDV</sequence>
<dbReference type="InterPro" id="IPR015947">
    <property type="entry name" value="PUA-like_sf"/>
</dbReference>
<name>A0A251VTB7_HELAN</name>